<keyword evidence="2" id="KW-1185">Reference proteome</keyword>
<proteinExistence type="predicted"/>
<accession>A0A1R3JI77</accession>
<dbReference type="AlphaFoldDB" id="A0A1R3JI77"/>
<evidence type="ECO:0000313" key="2">
    <source>
        <dbReference type="Proteomes" id="UP000187203"/>
    </source>
</evidence>
<sequence>MGSEMREGVTVFSVVAGKSEGKLRALSDRVSQGR</sequence>
<dbReference type="Proteomes" id="UP000187203">
    <property type="component" value="Unassembled WGS sequence"/>
</dbReference>
<dbReference type="EMBL" id="AWUE01016004">
    <property type="protein sequence ID" value="OMO94556.1"/>
    <property type="molecule type" value="Genomic_DNA"/>
</dbReference>
<name>A0A1R3JI77_9ROSI</name>
<comment type="caution">
    <text evidence="1">The sequence shown here is derived from an EMBL/GenBank/DDBJ whole genome shotgun (WGS) entry which is preliminary data.</text>
</comment>
<reference evidence="2" key="1">
    <citation type="submission" date="2013-09" db="EMBL/GenBank/DDBJ databases">
        <title>Corchorus olitorius genome sequencing.</title>
        <authorList>
            <person name="Alam M."/>
            <person name="Haque M.S."/>
            <person name="Islam M.S."/>
            <person name="Emdad E.M."/>
            <person name="Islam M.M."/>
            <person name="Ahmed B."/>
            <person name="Halim A."/>
            <person name="Hossen Q.M.M."/>
            <person name="Hossain M.Z."/>
            <person name="Ahmed R."/>
            <person name="Khan M.M."/>
            <person name="Islam R."/>
            <person name="Rashid M.M."/>
            <person name="Khan S.A."/>
            <person name="Rahman M.S."/>
            <person name="Alam M."/>
            <person name="Yahiya A.S."/>
            <person name="Khan M.S."/>
            <person name="Azam M.S."/>
            <person name="Haque T."/>
            <person name="Lashkar M.Z.H."/>
            <person name="Akhand A.I."/>
            <person name="Morshed G."/>
            <person name="Roy S."/>
            <person name="Uddin K.S."/>
            <person name="Rabeya T."/>
            <person name="Hossain A.S."/>
            <person name="Chowdhury A."/>
            <person name="Snigdha A.R."/>
            <person name="Mortoza M.S."/>
            <person name="Matin S.A."/>
            <person name="Hoque S.M.E."/>
            <person name="Islam M.K."/>
            <person name="Roy D.K."/>
            <person name="Haider R."/>
            <person name="Moosa M.M."/>
            <person name="Elias S.M."/>
            <person name="Hasan A.M."/>
            <person name="Jahan S."/>
            <person name="Shafiuddin M."/>
            <person name="Mahmood N."/>
            <person name="Shommy N.S."/>
        </authorList>
    </citation>
    <scope>NUCLEOTIDE SEQUENCE [LARGE SCALE GENOMIC DNA]</scope>
    <source>
        <strain evidence="2">cv. O-4</strain>
    </source>
</reference>
<evidence type="ECO:0000313" key="1">
    <source>
        <dbReference type="EMBL" id="OMO94556.1"/>
    </source>
</evidence>
<protein>
    <submittedName>
        <fullName evidence="1">Uncharacterized protein</fullName>
    </submittedName>
</protein>
<organism evidence="1 2">
    <name type="scientific">Corchorus olitorius</name>
    <dbReference type="NCBI Taxonomy" id="93759"/>
    <lineage>
        <taxon>Eukaryota</taxon>
        <taxon>Viridiplantae</taxon>
        <taxon>Streptophyta</taxon>
        <taxon>Embryophyta</taxon>
        <taxon>Tracheophyta</taxon>
        <taxon>Spermatophyta</taxon>
        <taxon>Magnoliopsida</taxon>
        <taxon>eudicotyledons</taxon>
        <taxon>Gunneridae</taxon>
        <taxon>Pentapetalae</taxon>
        <taxon>rosids</taxon>
        <taxon>malvids</taxon>
        <taxon>Malvales</taxon>
        <taxon>Malvaceae</taxon>
        <taxon>Grewioideae</taxon>
        <taxon>Apeibeae</taxon>
        <taxon>Corchorus</taxon>
    </lineage>
</organism>
<gene>
    <name evidence="1" type="ORF">COLO4_16291</name>
</gene>